<evidence type="ECO:0000313" key="4">
    <source>
        <dbReference type="Proteomes" id="UP000235220"/>
    </source>
</evidence>
<evidence type="ECO:0000256" key="1">
    <source>
        <dbReference type="ARBA" id="ARBA00022723"/>
    </source>
</evidence>
<dbReference type="GO" id="GO:0061630">
    <property type="term" value="F:ubiquitin protein ligase activity"/>
    <property type="evidence" value="ECO:0000318"/>
    <property type="project" value="GO_Central"/>
</dbReference>
<dbReference type="PROSITE" id="PS50089">
    <property type="entry name" value="ZF_RING_2"/>
    <property type="match status" value="1"/>
</dbReference>
<evidence type="ECO:0000256" key="3">
    <source>
        <dbReference type="ARBA" id="ARBA00022833"/>
    </source>
</evidence>
<dbReference type="KEGG" id="jre:109002729"/>
<dbReference type="Proteomes" id="UP000235220">
    <property type="component" value="Chromosome 15"/>
</dbReference>
<dbReference type="PANTHER" id="PTHR46858">
    <property type="entry name" value="OS05G0521000 PROTEIN"/>
    <property type="match status" value="1"/>
</dbReference>
<dbReference type="InterPro" id="IPR032010">
    <property type="entry name" value="APD1-4_M"/>
</dbReference>
<dbReference type="GO" id="GO:0008270">
    <property type="term" value="F:zinc ion binding"/>
    <property type="evidence" value="ECO:0007669"/>
    <property type="project" value="UniProtKB-KW"/>
</dbReference>
<accession>A0A2I4EKJ8</accession>
<organism evidence="4 5">
    <name type="scientific">Juglans regia</name>
    <name type="common">English walnut</name>
    <dbReference type="NCBI Taxonomy" id="51240"/>
    <lineage>
        <taxon>Eukaryota</taxon>
        <taxon>Viridiplantae</taxon>
        <taxon>Streptophyta</taxon>
        <taxon>Embryophyta</taxon>
        <taxon>Tracheophyta</taxon>
        <taxon>Spermatophyta</taxon>
        <taxon>Magnoliopsida</taxon>
        <taxon>eudicotyledons</taxon>
        <taxon>Gunneridae</taxon>
        <taxon>Pentapetalae</taxon>
        <taxon>rosids</taxon>
        <taxon>fabids</taxon>
        <taxon>Fagales</taxon>
        <taxon>Juglandaceae</taxon>
        <taxon>Juglans</taxon>
    </lineage>
</organism>
<dbReference type="InterPro" id="IPR032008">
    <property type="entry name" value="APD1-4_N"/>
</dbReference>
<proteinExistence type="predicted"/>
<evidence type="ECO:0000313" key="5">
    <source>
        <dbReference type="RefSeq" id="XP_018836143.1"/>
    </source>
</evidence>
<dbReference type="Pfam" id="PF16040">
    <property type="entry name" value="APD1-4_N"/>
    <property type="match status" value="1"/>
</dbReference>
<dbReference type="SMART" id="SM00184">
    <property type="entry name" value="RING"/>
    <property type="match status" value="1"/>
</dbReference>
<dbReference type="PANTHER" id="PTHR46858:SF6">
    <property type="entry name" value="LIGASE, PUTATIVE-RELATED"/>
    <property type="match status" value="1"/>
</dbReference>
<dbReference type="GO" id="GO:0006511">
    <property type="term" value="P:ubiquitin-dependent protein catabolic process"/>
    <property type="evidence" value="ECO:0000318"/>
    <property type="project" value="GO_Central"/>
</dbReference>
<dbReference type="Pfam" id="PF13920">
    <property type="entry name" value="zf-C3HC4_3"/>
    <property type="match status" value="1"/>
</dbReference>
<dbReference type="GO" id="GO:0043066">
    <property type="term" value="P:negative regulation of apoptotic process"/>
    <property type="evidence" value="ECO:0000318"/>
    <property type="project" value="GO_Central"/>
</dbReference>
<dbReference type="Gramene" id="Jr15_04010_p1">
    <property type="protein sequence ID" value="cds.Jr15_04010_p1"/>
    <property type="gene ID" value="Jr15_04010"/>
</dbReference>
<evidence type="ECO:0000256" key="2">
    <source>
        <dbReference type="ARBA" id="ARBA00022771"/>
    </source>
</evidence>
<keyword evidence="3" id="KW-0862">Zinc</keyword>
<sequence>MYRQLLTTMPSTSHYRRWPWWRETWARLLAPLTIWLCVFVSIRYGFYGDSQMVLGPSSSRLIQASSVFVEQVEVRDDAKKGFLLYSFSEKPDLSSQANWSVSNYMILTSQSRKGFSFWLNNGSTIRITCEAPTSALNRLQVVVIKGERTVNTVLPKATSSPDALASHEAIEGKEAEYSIEEDDKYYLGIINTNPGSIIINMRVNVSAKIYDTSKAKSMCSTLAGSCRINLVFPDIQYVILAPPDDGGGDDWYIELSFVARVVTYIAILGFLVIVVFLILKYLGACDGESTTVDITVPEEREVTETDPIMPVKPSRSTYGTGEEGEDSEADSSCSEELYDAKLCVICYDEQRNCFFVPCGHCATCYECASRIMDGESKVCPICRRLIHKLKRLFHS</sequence>
<dbReference type="SUPFAM" id="SSF57850">
    <property type="entry name" value="RING/U-box"/>
    <property type="match status" value="1"/>
</dbReference>
<keyword evidence="4" id="KW-1185">Reference proteome</keyword>
<reference evidence="5" key="1">
    <citation type="submission" date="2025-08" db="UniProtKB">
        <authorList>
            <consortium name="RefSeq"/>
        </authorList>
    </citation>
    <scope>IDENTIFICATION</scope>
    <source>
        <tissue evidence="5">Leaves</tissue>
    </source>
</reference>
<dbReference type="OrthoDB" id="3045089at2759"/>
<keyword evidence="1" id="KW-0479">Metal-binding</keyword>
<dbReference type="GeneID" id="109002729"/>
<gene>
    <name evidence="5" type="primary">LOC109002729</name>
</gene>
<dbReference type="STRING" id="51240.A0A2I4EKJ8"/>
<dbReference type="Pfam" id="PF16041">
    <property type="entry name" value="APD1-4_M"/>
    <property type="match status" value="1"/>
</dbReference>
<dbReference type="RefSeq" id="XP_018836143.1">
    <property type="nucleotide sequence ID" value="XM_018980598.2"/>
</dbReference>
<name>A0A2I4EKJ8_JUGRE</name>
<dbReference type="InterPro" id="IPR013083">
    <property type="entry name" value="Znf_RING/FYVE/PHD"/>
</dbReference>
<dbReference type="InterPro" id="IPR001841">
    <property type="entry name" value="Znf_RING"/>
</dbReference>
<dbReference type="GO" id="GO:0045931">
    <property type="term" value="P:positive regulation of mitotic cell cycle"/>
    <property type="evidence" value="ECO:0000318"/>
    <property type="project" value="GO_Central"/>
</dbReference>
<protein>
    <submittedName>
        <fullName evidence="5">E3 ubiquitin-protein ligase APD1-like isoform X1</fullName>
    </submittedName>
</protein>
<dbReference type="AlphaFoldDB" id="A0A2I4EKJ8"/>
<dbReference type="Gene3D" id="3.30.40.10">
    <property type="entry name" value="Zinc/RING finger domain, C3HC4 (zinc finger)"/>
    <property type="match status" value="1"/>
</dbReference>
<keyword evidence="2" id="KW-0863">Zinc-finger</keyword>